<evidence type="ECO:0000256" key="3">
    <source>
        <dbReference type="ARBA" id="ARBA00022806"/>
    </source>
</evidence>
<keyword evidence="1" id="KW-0547">Nucleotide-binding</keyword>
<dbReference type="RefSeq" id="YP_009268801.1">
    <property type="nucleotide sequence ID" value="NC_030656.1"/>
</dbReference>
<dbReference type="InterPro" id="IPR027417">
    <property type="entry name" value="P-loop_NTPase"/>
</dbReference>
<proteinExistence type="predicted"/>
<keyword evidence="2" id="KW-0378">Hydrolase</keyword>
<dbReference type="GeneID" id="28340413"/>
<feature type="domain" description="SF3 helicase" evidence="5">
    <location>
        <begin position="479"/>
        <end position="641"/>
    </location>
</feature>
<dbReference type="Gene3D" id="3.40.50.300">
    <property type="entry name" value="P-loop containing nucleotide triphosphate hydrolases"/>
    <property type="match status" value="1"/>
</dbReference>
<reference evidence="6 7" key="1">
    <citation type="journal article" date="2016" name="J. Gen. Virol.">
        <title>Genomic characterization of a novel poxvirus from a flying fox: evidence for a new genus?</title>
        <authorList>
            <person name="O'Dea M.A."/>
            <person name="Tu S.L."/>
            <person name="Pang S."/>
            <person name="De Ridder T."/>
            <person name="Jackson B."/>
            <person name="Upton C."/>
        </authorList>
    </citation>
    <scope>NUCLEOTIDE SEQUENCE [LARGE SCALE GENOMIC DNA]</scope>
    <source>
        <strain evidence="6 7">Australia</strain>
    </source>
</reference>
<evidence type="ECO:0000259" key="5">
    <source>
        <dbReference type="PROSITE" id="PS51206"/>
    </source>
</evidence>
<name>A0A1B1MRL9_9POXV</name>
<evidence type="ECO:0000256" key="1">
    <source>
        <dbReference type="ARBA" id="ARBA00022741"/>
    </source>
</evidence>
<dbReference type="OrthoDB" id="511at10239"/>
<protein>
    <submittedName>
        <fullName evidence="6">Ntpase, DNA primase</fullName>
    </submittedName>
</protein>
<evidence type="ECO:0000313" key="7">
    <source>
        <dbReference type="Proteomes" id="UP000203626"/>
    </source>
</evidence>
<dbReference type="GO" id="GO:0004386">
    <property type="term" value="F:helicase activity"/>
    <property type="evidence" value="ECO:0007669"/>
    <property type="project" value="UniProtKB-KW"/>
</dbReference>
<dbReference type="InterPro" id="IPR014015">
    <property type="entry name" value="Helicase_SF3_DNA-vir"/>
</dbReference>
<keyword evidence="4" id="KW-0067">ATP-binding</keyword>
<dbReference type="InterPro" id="IPR004968">
    <property type="entry name" value="DNA_primase/NTPase_C"/>
</dbReference>
<dbReference type="Pfam" id="PF03288">
    <property type="entry name" value="Pox_D5"/>
    <property type="match status" value="1"/>
</dbReference>
<keyword evidence="7" id="KW-1185">Reference proteome</keyword>
<sequence>MATQVENNIIFVLKKLAVTKSCRESEDERYVEAFTCEELEAYIKQHPTCSLFETLRNEEEFSVVRLFLDIDVSYPMDEQEYVLALKELITAYTKFVTSFVSVHCSVKNTDKIKKCMMTNFSITLSNDTDKTSSHIIFLDVYTTMDTLIAMKKPLLKFIKSSENPLIRSIDPAIYRKSTTLRVVDTRKTKTNNYVHQRRPPHTKISDYLFTYVEMSEKTCYFTIDAEKTDNAAIEKIWEPNFISFSDAMKRVKKAIVNEIVNIDEITDSNFVSVPLIIDYVSPCAICKKKSHKHTHHLSVRDDTLRIYKSGNPYSCKVKVISLEGNRLFSAAQHIFNANVVQMNERGDHIVWLKNSWRYNDESLLTKLILSMRDNLLEYNIDILCPRKRKIIESNLRDMIVDTVETDLYFDKLPFNNGVLDIATNKFYTGEQAKPFMCTVSTGYNFKEDVIKCTDQVKEVQKELYSIIDDIQPKTAENLENREIYERVLSSCLCGMTKQCLVFFYGETATGKSTTKKLLKSVVGSMFVETGQTILTDVMDKGPNPFVASMHLKRAVFCSELPDFACNGAKRIRADNIKKLTEPCIVGRLCFSNKINNKNHATIIIDTNYKPVFDRVDNALMRRIILVKFRTHFSTVAGRKAAENNSSYDKVKLLDEELETKIHQNYFRTAFLNILIGWYQKYHCPILKLEPTPHAVPDFAFHIKVNSLIIASAMSHMVHIEHFAKLGYSILDGEIGLTASLFQQRLGKHFNSKISIHDIESFVNRNKKFNSIGEEYVAFIFIEDLPNK</sequence>
<dbReference type="PROSITE" id="PS51206">
    <property type="entry name" value="SF3_HELICASE_1"/>
    <property type="match status" value="1"/>
</dbReference>
<dbReference type="PANTHER" id="PTHR35372">
    <property type="entry name" value="ATP BINDING PROTEIN-RELATED"/>
    <property type="match status" value="1"/>
</dbReference>
<dbReference type="KEGG" id="vg:28340413"/>
<dbReference type="PANTHER" id="PTHR35372:SF2">
    <property type="entry name" value="SF3 HELICASE DOMAIN-CONTAINING PROTEIN"/>
    <property type="match status" value="1"/>
</dbReference>
<keyword evidence="3" id="KW-0347">Helicase</keyword>
<evidence type="ECO:0000256" key="2">
    <source>
        <dbReference type="ARBA" id="ARBA00022801"/>
    </source>
</evidence>
<gene>
    <name evidence="6" type="ORF">PTPV-Aus-086</name>
</gene>
<dbReference type="SUPFAM" id="SSF52540">
    <property type="entry name" value="P-loop containing nucleoside triphosphate hydrolases"/>
    <property type="match status" value="1"/>
</dbReference>
<accession>A0A1B1MRL9</accession>
<organism evidence="6 7">
    <name type="scientific">Pteropox virus</name>
    <dbReference type="NCBI Taxonomy" id="1873698"/>
    <lineage>
        <taxon>Viruses</taxon>
        <taxon>Varidnaviria</taxon>
        <taxon>Bamfordvirae</taxon>
        <taxon>Nucleocytoviricota</taxon>
        <taxon>Pokkesviricetes</taxon>
        <taxon>Chitovirales</taxon>
        <taxon>Poxviridae</taxon>
        <taxon>Chordopoxvirinae</taxon>
        <taxon>Pteropopoxvirus</taxon>
        <taxon>Pteropopoxvirus pteropox</taxon>
    </lineage>
</organism>
<dbReference type="InterPro" id="IPR051620">
    <property type="entry name" value="ORF904-like_C"/>
</dbReference>
<dbReference type="InterPro" id="IPR014818">
    <property type="entry name" value="Phage/plasmid_primase_P4_C"/>
</dbReference>
<dbReference type="GO" id="GO:0005524">
    <property type="term" value="F:ATP binding"/>
    <property type="evidence" value="ECO:0007669"/>
    <property type="project" value="UniProtKB-KW"/>
</dbReference>
<dbReference type="Pfam" id="PF08706">
    <property type="entry name" value="D5_N"/>
    <property type="match status" value="1"/>
</dbReference>
<dbReference type="EMBL" id="KU980965">
    <property type="protein sequence ID" value="ANS71170.1"/>
    <property type="molecule type" value="Genomic_DNA"/>
</dbReference>
<evidence type="ECO:0000256" key="4">
    <source>
        <dbReference type="ARBA" id="ARBA00022840"/>
    </source>
</evidence>
<dbReference type="Proteomes" id="UP000203626">
    <property type="component" value="Segment"/>
</dbReference>
<dbReference type="GO" id="GO:0016787">
    <property type="term" value="F:hydrolase activity"/>
    <property type="evidence" value="ECO:0007669"/>
    <property type="project" value="UniProtKB-KW"/>
</dbReference>
<evidence type="ECO:0000313" key="6">
    <source>
        <dbReference type="EMBL" id="ANS71170.1"/>
    </source>
</evidence>